<evidence type="ECO:0008006" key="4">
    <source>
        <dbReference type="Google" id="ProtNLM"/>
    </source>
</evidence>
<reference evidence="2" key="1">
    <citation type="submission" date="2024-02" db="EMBL/GenBank/DDBJ databases">
        <authorList>
            <consortium name="ELIXIR-Norway"/>
            <consortium name="Elixir Norway"/>
        </authorList>
    </citation>
    <scope>NUCLEOTIDE SEQUENCE</scope>
</reference>
<evidence type="ECO:0000313" key="3">
    <source>
        <dbReference type="Proteomes" id="UP001497512"/>
    </source>
</evidence>
<dbReference type="InterPro" id="IPR038920">
    <property type="entry name" value="At3g05675-like"/>
</dbReference>
<keyword evidence="3" id="KW-1185">Reference proteome</keyword>
<dbReference type="Proteomes" id="UP001497512">
    <property type="component" value="Chromosome 4"/>
</dbReference>
<feature type="region of interest" description="Disordered" evidence="1">
    <location>
        <begin position="62"/>
        <end position="126"/>
    </location>
</feature>
<sequence length="527" mass="59637">MLMEVWPKDDESSITLRLAPPLRLEADSSGMPTEVWLKEDETSDVTLRLVPLQQQVTAAVARGNHHPKNQFQQKRQEDSDKGLPPCKKARKQQQQQCPSSDRRRGESLEQQQGQKASKKLPEKRVEDDDAVATLHVHSAYLRRCQYFDACLADRWSKNDLPRLDLTLEARSNPRAYTRCMQLLYAQGEVTPASFENVAHAIEVLPIAAQLVFQEGVDTCMRYLALMPWSGSDLADIRHAVSAFQIAPSPDLAARLGTFGNLARDSSLDALKRVLETLLLKSMRMNQQDQMIERKVLENRAAFERLLKASMHGPNVSKSVVGVVKAVMYEALHQAVEDFRQHCRIPHLYKDEEFSIAGKGLFWLLNSLVDFGIAESAARTMFVDKSFSQMLFGTWPHVSTEYAYSGINFIEDTCNVLVRYLEIVAKGEIWLENSVRLALVEAWLPELVAIGFCIYEATKKSVDKALNGVLKTLPPLEQVQYLKGWPTQNWPNLSEAFDAWCSTMCSNLLFLDSNEQQLNGSSMQLQFI</sequence>
<organism evidence="2 3">
    <name type="scientific">Sphagnum troendelagicum</name>
    <dbReference type="NCBI Taxonomy" id="128251"/>
    <lineage>
        <taxon>Eukaryota</taxon>
        <taxon>Viridiplantae</taxon>
        <taxon>Streptophyta</taxon>
        <taxon>Embryophyta</taxon>
        <taxon>Bryophyta</taxon>
        <taxon>Sphagnophytina</taxon>
        <taxon>Sphagnopsida</taxon>
        <taxon>Sphagnales</taxon>
        <taxon>Sphagnaceae</taxon>
        <taxon>Sphagnum</taxon>
    </lineage>
</organism>
<proteinExistence type="predicted"/>
<dbReference type="EMBL" id="OZ019896">
    <property type="protein sequence ID" value="CAK9222664.1"/>
    <property type="molecule type" value="Genomic_DNA"/>
</dbReference>
<dbReference type="PANTHER" id="PTHR31060:SF37">
    <property type="entry name" value="BTB DOMAIN-CONTAINING PROTEIN"/>
    <property type="match status" value="1"/>
</dbReference>
<evidence type="ECO:0000313" key="2">
    <source>
        <dbReference type="EMBL" id="CAK9222664.1"/>
    </source>
</evidence>
<evidence type="ECO:0000256" key="1">
    <source>
        <dbReference type="SAM" id="MobiDB-lite"/>
    </source>
</evidence>
<accession>A0ABP0UIH0</accession>
<dbReference type="PANTHER" id="PTHR31060">
    <property type="entry name" value="OSJNBA0011J08.25 PROTEIN-RELATED"/>
    <property type="match status" value="1"/>
</dbReference>
<gene>
    <name evidence="2" type="ORF">CSSPTR1EN2_LOCUS16283</name>
</gene>
<name>A0ABP0UIH0_9BRYO</name>
<protein>
    <recommendedName>
        <fullName evidence="4">BTB/POZ domain-containing protein</fullName>
    </recommendedName>
</protein>